<protein>
    <recommendedName>
        <fullName evidence="5">GH16 domain-containing protein</fullName>
    </recommendedName>
</protein>
<evidence type="ECO:0000313" key="3">
    <source>
        <dbReference type="EMBL" id="TQB72480.1"/>
    </source>
</evidence>
<keyword evidence="2" id="KW-0812">Transmembrane</keyword>
<sequence length="1067" mass="119556">MKQGLSNIASFLASLYSAGYRWHPGGDVGTVALAVMTGRDSNYRDRAYLSLNPARVNNQAGPEGRWNGAAGAVVVDELEAANDSRRRLSLPTRFDFNLAPIPTLPKPSASLLQSFHAKSMPDTKKTLKAAIIAEMASDGLVATRTRPGCNLTACGRANRLYTDSIIVYFNETTSLESTGFQGQTYKKAYEKGWNDQFREGADLSHLRIVNDSLLSANFLQSLAINLSVPTPDHLVMGGSIQTLRHDIHYGTFRTYMRSPLPWTGGSALTMELYFNETETFSLNLLSTGNATDSRITMLMNREFPDYIYGVNYTTLNQSSFDPWNFVEYRVDWTDKYIHYYLGNKTWRSVSKKEYEGLPSVPGPIHIKHWSTGNYFSMQGPPWNETTANVGWIRFFFNTTSMDPHARKRFDSTCHISQACSVDNMSLRGFTSYSANATAKWKQASESTGGSIPAVVVLSICSGISAFLVSNSILRRKPWSKPIHKRPTSSTSMSHIAEEYNFSSTEHLAFPPVLMGSSLRSTGGSGTVTPLELTRPPVTPSDFLNDRLSSLAPRQFTSRSNLAEIEPADNTTETDVRKDARPTTEKIETTTTTRPVIPGPSALPAPKKRVDYLAGLVAVSSLLVTGIHFCLTFANAAINPGVYEHYKSEEWARKTVTPYLLNLIWIGPFLMTSSRFLVASFLRSGEMKGLAEKTVGRTPRLIIPVFAIALLEYFFMDLGATKWLEYLPSITWSTWPFAVEYGNFGYFISEIIELMYLIPNAAPQITFNYCTGVLWTVPVQLQGSWGVILGVIVVREIKTPWKRFAYYIFCILNTWYALSWGSYFWLGLMLADLDLTYKYRKWLNSHLYVHYPLVCLGFALGVGGLSIDLATQWTNVNYATYEYGIHPDPATGLPIAQTPLNSYPQYFVPKLHGLVFSFGFQLLVELSTVMQKILSFRLFVMIFPHIFTIYLIHGFVFWSLGATICVRLSALGLPYWANILIVAVCCYSTIFASLPLLTPLVETLGRSVTADIWRMAHQKPPQRKPTLHPWNQEFLIQRAEGTAGTKSKRRINVSAVLEKIPSAFRHHV</sequence>
<dbReference type="SUPFAM" id="SSF49899">
    <property type="entry name" value="Concanavalin A-like lectins/glucanases"/>
    <property type="match status" value="1"/>
</dbReference>
<feature type="compositionally biased region" description="Basic and acidic residues" evidence="1">
    <location>
        <begin position="573"/>
        <end position="587"/>
    </location>
</feature>
<dbReference type="AlphaFoldDB" id="A0A507QTN4"/>
<feature type="transmembrane region" description="Helical" evidence="2">
    <location>
        <begin position="972"/>
        <end position="996"/>
    </location>
</feature>
<feature type="transmembrane region" description="Helical" evidence="2">
    <location>
        <begin position="846"/>
        <end position="866"/>
    </location>
</feature>
<feature type="region of interest" description="Disordered" evidence="1">
    <location>
        <begin position="564"/>
        <end position="600"/>
    </location>
</feature>
<keyword evidence="2" id="KW-0472">Membrane</keyword>
<dbReference type="PANTHER" id="PTHR38121:SF2">
    <property type="entry name" value="ACYLTRANSFERASE 3 DOMAIN-CONTAINING PROTEIN"/>
    <property type="match status" value="1"/>
</dbReference>
<keyword evidence="4" id="KW-1185">Reference proteome</keyword>
<name>A0A507QTN4_MONPU</name>
<dbReference type="PANTHER" id="PTHR38121">
    <property type="entry name" value="GH16 DOMAIN-CONTAINING PROTEIN"/>
    <property type="match status" value="1"/>
</dbReference>
<comment type="caution">
    <text evidence="3">The sequence shown here is derived from an EMBL/GenBank/DDBJ whole genome shotgun (WGS) entry which is preliminary data.</text>
</comment>
<dbReference type="Gene3D" id="2.60.120.200">
    <property type="match status" value="1"/>
</dbReference>
<feature type="transmembrane region" description="Helical" evidence="2">
    <location>
        <begin position="451"/>
        <end position="473"/>
    </location>
</feature>
<dbReference type="Proteomes" id="UP000319663">
    <property type="component" value="Unassembled WGS sequence"/>
</dbReference>
<evidence type="ECO:0000256" key="2">
    <source>
        <dbReference type="SAM" id="Phobius"/>
    </source>
</evidence>
<feature type="transmembrane region" description="Helical" evidence="2">
    <location>
        <begin position="937"/>
        <end position="960"/>
    </location>
</feature>
<feature type="transmembrane region" description="Helical" evidence="2">
    <location>
        <begin position="657"/>
        <end position="677"/>
    </location>
</feature>
<feature type="transmembrane region" description="Helical" evidence="2">
    <location>
        <begin position="611"/>
        <end position="637"/>
    </location>
</feature>
<evidence type="ECO:0000313" key="4">
    <source>
        <dbReference type="Proteomes" id="UP000319663"/>
    </source>
</evidence>
<gene>
    <name evidence="3" type="ORF">MPDQ_006794</name>
</gene>
<dbReference type="InterPro" id="IPR013320">
    <property type="entry name" value="ConA-like_dom_sf"/>
</dbReference>
<organism evidence="3 4">
    <name type="scientific">Monascus purpureus</name>
    <name type="common">Red mold</name>
    <name type="synonym">Monascus anka</name>
    <dbReference type="NCBI Taxonomy" id="5098"/>
    <lineage>
        <taxon>Eukaryota</taxon>
        <taxon>Fungi</taxon>
        <taxon>Dikarya</taxon>
        <taxon>Ascomycota</taxon>
        <taxon>Pezizomycotina</taxon>
        <taxon>Eurotiomycetes</taxon>
        <taxon>Eurotiomycetidae</taxon>
        <taxon>Eurotiales</taxon>
        <taxon>Aspergillaceae</taxon>
        <taxon>Monascus</taxon>
    </lineage>
</organism>
<dbReference type="EMBL" id="VIFY01000063">
    <property type="protein sequence ID" value="TQB72480.1"/>
    <property type="molecule type" value="Genomic_DNA"/>
</dbReference>
<feature type="transmembrane region" description="Helical" evidence="2">
    <location>
        <begin position="803"/>
        <end position="825"/>
    </location>
</feature>
<dbReference type="STRING" id="5098.A0A507QTN4"/>
<feature type="transmembrane region" description="Helical" evidence="2">
    <location>
        <begin position="698"/>
        <end position="715"/>
    </location>
</feature>
<keyword evidence="2" id="KW-1133">Transmembrane helix</keyword>
<evidence type="ECO:0000256" key="1">
    <source>
        <dbReference type="SAM" id="MobiDB-lite"/>
    </source>
</evidence>
<proteinExistence type="predicted"/>
<evidence type="ECO:0008006" key="5">
    <source>
        <dbReference type="Google" id="ProtNLM"/>
    </source>
</evidence>
<accession>A0A507QTN4</accession>
<reference evidence="3 4" key="1">
    <citation type="submission" date="2019-06" db="EMBL/GenBank/DDBJ databases">
        <title>Wine fermentation using esterase from Monascus purpureus.</title>
        <authorList>
            <person name="Geng C."/>
            <person name="Zhang Y."/>
        </authorList>
    </citation>
    <scope>NUCLEOTIDE SEQUENCE [LARGE SCALE GENOMIC DNA]</scope>
    <source>
        <strain evidence="3">HQ1</strain>
    </source>
</reference>
<dbReference type="CDD" id="cd00413">
    <property type="entry name" value="Glyco_hydrolase_16"/>
    <property type="match status" value="1"/>
</dbReference>